<dbReference type="Pfam" id="PF13855">
    <property type="entry name" value="LRR_8"/>
    <property type="match status" value="1"/>
</dbReference>
<feature type="non-terminal residue" evidence="8">
    <location>
        <position position="1"/>
    </location>
</feature>
<evidence type="ECO:0000259" key="7">
    <source>
        <dbReference type="Pfam" id="PF25357"/>
    </source>
</evidence>
<name>A0A8B6ELG3_MYTGA</name>
<dbReference type="InterPro" id="IPR032675">
    <property type="entry name" value="LRR_dom_sf"/>
</dbReference>
<feature type="compositionally biased region" description="Basic residues" evidence="5">
    <location>
        <begin position="261"/>
        <end position="274"/>
    </location>
</feature>
<organism evidence="8 9">
    <name type="scientific">Mytilus galloprovincialis</name>
    <name type="common">Mediterranean mussel</name>
    <dbReference type="NCBI Taxonomy" id="29158"/>
    <lineage>
        <taxon>Eukaryota</taxon>
        <taxon>Metazoa</taxon>
        <taxon>Spiralia</taxon>
        <taxon>Lophotrochozoa</taxon>
        <taxon>Mollusca</taxon>
        <taxon>Bivalvia</taxon>
        <taxon>Autobranchia</taxon>
        <taxon>Pteriomorphia</taxon>
        <taxon>Mytilida</taxon>
        <taxon>Mytiloidea</taxon>
        <taxon>Mytilidae</taxon>
        <taxon>Mytilinae</taxon>
        <taxon>Mytilus</taxon>
    </lineage>
</organism>
<dbReference type="EMBL" id="UYJE01005240">
    <property type="protein sequence ID" value="VDI35499.1"/>
    <property type="molecule type" value="Genomic_DNA"/>
</dbReference>
<dbReference type="SUPFAM" id="SSF52075">
    <property type="entry name" value="Outer arm dynein light chain 1"/>
    <property type="match status" value="1"/>
</dbReference>
<feature type="region of interest" description="Disordered" evidence="5">
    <location>
        <begin position="223"/>
        <end position="315"/>
    </location>
</feature>
<keyword evidence="4" id="KW-0677">Repeat</keyword>
<evidence type="ECO:0000313" key="8">
    <source>
        <dbReference type="EMBL" id="VDI35499.1"/>
    </source>
</evidence>
<feature type="compositionally biased region" description="Polar residues" evidence="5">
    <location>
        <begin position="226"/>
        <end position="248"/>
    </location>
</feature>
<dbReference type="AlphaFoldDB" id="A0A8B6ELG3"/>
<evidence type="ECO:0000256" key="1">
    <source>
        <dbReference type="ARBA" id="ARBA00004496"/>
    </source>
</evidence>
<dbReference type="Pfam" id="PF23142">
    <property type="entry name" value="PH_PLEKHM2"/>
    <property type="match status" value="1"/>
</dbReference>
<dbReference type="PROSITE" id="PS51450">
    <property type="entry name" value="LRR"/>
    <property type="match status" value="2"/>
</dbReference>
<evidence type="ECO:0000313" key="9">
    <source>
        <dbReference type="Proteomes" id="UP000596742"/>
    </source>
</evidence>
<evidence type="ECO:0000259" key="6">
    <source>
        <dbReference type="Pfam" id="PF23142"/>
    </source>
</evidence>
<evidence type="ECO:0000256" key="3">
    <source>
        <dbReference type="ARBA" id="ARBA00022614"/>
    </source>
</evidence>
<dbReference type="Proteomes" id="UP000596742">
    <property type="component" value="Unassembled WGS sequence"/>
</dbReference>
<keyword evidence="2" id="KW-0963">Cytoplasm</keyword>
<dbReference type="InterPro" id="IPR057288">
    <property type="entry name" value="PH_PLEKHM2"/>
</dbReference>
<keyword evidence="3" id="KW-0433">Leucine-rich repeat</keyword>
<dbReference type="InterPro" id="IPR057292">
    <property type="entry name" value="PH_S11IP"/>
</dbReference>
<dbReference type="Pfam" id="PF25357">
    <property type="entry name" value="PH_S11IP"/>
    <property type="match status" value="1"/>
</dbReference>
<evidence type="ECO:0000256" key="5">
    <source>
        <dbReference type="SAM" id="MobiDB-lite"/>
    </source>
</evidence>
<evidence type="ECO:0000256" key="4">
    <source>
        <dbReference type="ARBA" id="ARBA00022737"/>
    </source>
</evidence>
<dbReference type="Gene3D" id="3.80.10.10">
    <property type="entry name" value="Ribonuclease Inhibitor"/>
    <property type="match status" value="1"/>
</dbReference>
<proteinExistence type="predicted"/>
<dbReference type="InterPro" id="IPR001611">
    <property type="entry name" value="Leu-rich_rpt"/>
</dbReference>
<accession>A0A8B6ELG3</accession>
<comment type="subcellular location">
    <subcellularLocation>
        <location evidence="1">Cytoplasm</location>
    </subcellularLocation>
</comment>
<sequence>MAASSSKRMAAIFNMKIYFLTILTLFICITSTHAARLSDPKILLPYHSSAIVNYTLHVNLTRDERLLPVLEVIDISHNDLERTENYLEHLTDITRVNLGFNRLDSIPSFSLTTKSRIKTLVLRNNNLDNIEGIDDLNSLEELDLSENCLCDHSCLVGLAELNKLRMLSLQGNPLSFHDSHRPLTVQYISIASGNNLEFTLDGKKITATERLLTQRSVLNLSRRPSWESQSSTINGTRQKEVVSSSYTFDESDDIATNLRRGSPRGSRKKKKARPKTALISDEEVIDSSMNEYSSPESSRAPSPEKEDEPDTAQSTKEEIQMLRDHYGVNWLQVIAAKKEDTLASSSSSREVDKTEDDIYLNESVANLSVSGSHKETQNYTEVTNKDTEDDIEVLPEPTVSEEDTVQMRQKPKIHSFYSIYKDTSLQGSEWNRISQAEESEYYGAESEPFIVMLPSEKLKQLIISVNNRYLIEKDLNGEIVELLDLKCMVSFLISMETVDHENISEEISLPVCKIKFDYTRKDRRDRTYVMEDADIAKEFQNLLQPFIDAKDVERQMKDLLQCLKCSNQFDKSAAEIKIQVPDKKHFNSYSSMSKGDSTKYICPKCKSEMVVELDTKELPTSLQNTPIGSYVSGDNFLGTPSKGFINGNIISGFPVAKSSLKKEKDNRNIGMDELDGTTEGDTVQLRTKTKEQSSHNVKRNRSFRLPELKGTSDAEDNVQLRPKTEGHDLYRKNREKSFQELEQKGIYDTDESEYNGNKEPSAVMSNSAMISGTERETIIQKSYSTGTAMCDMDRLQADDENPEYIRNSSWSGVKKSNLHRVLKRSSIDSDITILTNDSSSIGVISESTNESSSIAVISESSNDMIADRILDVFSDNSEAKSAHNLTLPVRKTGLNSSQNCEIDIVSRKLTGISEEAAVVTPMGSPLSSSICSSMVSSVYENTVTSPSTENIHQETVDSYKNCDNGFHDNHNGNEESIYDVFVTNDNKKFNSVHTKGEIDNRESSLTVDVLNSSETAMDNSNLDYGSGDVSMEADSVLKSFCDTDFTNIDHRLKLFLTMTYLEENDIEKLQCALKVDIVQYMETEEFTGYLVVSTDRIFIFKFTDKEDCDDYESCLKCIENQPITELQYIDIGLGYQSLRFEFSTECSSFTFLIRDEGRCKYFINLITSIVQDTAFSENSKLQGISKYNAETMENLTSTIAE</sequence>
<feature type="domain" description="Serine/threonine-protein kinase 11-interacting protein PH" evidence="7">
    <location>
        <begin position="444"/>
        <end position="547"/>
    </location>
</feature>
<dbReference type="GO" id="GO:0005737">
    <property type="term" value="C:cytoplasm"/>
    <property type="evidence" value="ECO:0007669"/>
    <property type="project" value="UniProtKB-SubCell"/>
</dbReference>
<dbReference type="PANTHER" id="PTHR15454">
    <property type="entry name" value="NISCHARIN RELATED"/>
    <property type="match status" value="1"/>
</dbReference>
<protein>
    <recommendedName>
        <fullName evidence="10">Serine/threonine-protein kinase 11-interacting protein</fullName>
    </recommendedName>
</protein>
<keyword evidence="9" id="KW-1185">Reference proteome</keyword>
<feature type="domain" description="PLEKHM2 PH" evidence="6">
    <location>
        <begin position="1044"/>
        <end position="1179"/>
    </location>
</feature>
<evidence type="ECO:0000256" key="2">
    <source>
        <dbReference type="ARBA" id="ARBA00022490"/>
    </source>
</evidence>
<gene>
    <name evidence="8" type="ORF">MGAL_10B053102</name>
</gene>
<dbReference type="OrthoDB" id="7451790at2759"/>
<comment type="caution">
    <text evidence="8">The sequence shown here is derived from an EMBL/GenBank/DDBJ whole genome shotgun (WGS) entry which is preliminary data.</text>
</comment>
<feature type="compositionally biased region" description="Low complexity" evidence="5">
    <location>
        <begin position="287"/>
        <end position="301"/>
    </location>
</feature>
<dbReference type="PANTHER" id="PTHR15454:SF69">
    <property type="entry name" value="SERINE_THREONINE-PROTEIN KINASE 11-INTERACTING PROTEIN"/>
    <property type="match status" value="1"/>
</dbReference>
<evidence type="ECO:0008006" key="10">
    <source>
        <dbReference type="Google" id="ProtNLM"/>
    </source>
</evidence>
<reference evidence="8" key="1">
    <citation type="submission" date="2018-11" db="EMBL/GenBank/DDBJ databases">
        <authorList>
            <person name="Alioto T."/>
            <person name="Alioto T."/>
        </authorList>
    </citation>
    <scope>NUCLEOTIDE SEQUENCE</scope>
</reference>